<dbReference type="PANTHER" id="PTHR33406:SF11">
    <property type="entry name" value="MEMBRANE PROTEIN SCO6666-RELATED"/>
    <property type="match status" value="1"/>
</dbReference>
<keyword evidence="6 7" id="KW-0472">Membrane</keyword>
<feature type="domain" description="SSD" evidence="8">
    <location>
        <begin position="211"/>
        <end position="342"/>
    </location>
</feature>
<feature type="transmembrane region" description="Helical" evidence="7">
    <location>
        <begin position="285"/>
        <end position="311"/>
    </location>
</feature>
<accession>A0A378T0B0</accession>
<dbReference type="RefSeq" id="WP_230983486.1">
    <property type="nucleotide sequence ID" value="NZ_CP081000.1"/>
</dbReference>
<protein>
    <submittedName>
        <fullName evidence="9">Putative RND superfamily drug exporter</fullName>
    </submittedName>
</protein>
<evidence type="ECO:0000256" key="7">
    <source>
        <dbReference type="SAM" id="Phobius"/>
    </source>
</evidence>
<evidence type="ECO:0000256" key="2">
    <source>
        <dbReference type="ARBA" id="ARBA00010157"/>
    </source>
</evidence>
<evidence type="ECO:0000256" key="3">
    <source>
        <dbReference type="ARBA" id="ARBA00022475"/>
    </source>
</evidence>
<dbReference type="InterPro" id="IPR004869">
    <property type="entry name" value="MMPL_dom"/>
</dbReference>
<feature type="transmembrane region" description="Helical" evidence="7">
    <location>
        <begin position="243"/>
        <end position="264"/>
    </location>
</feature>
<dbReference type="EMBL" id="UGQQ01000001">
    <property type="protein sequence ID" value="STZ53607.1"/>
    <property type="molecule type" value="Genomic_DNA"/>
</dbReference>
<dbReference type="PANTHER" id="PTHR33406">
    <property type="entry name" value="MEMBRANE PROTEIN MJ1562-RELATED"/>
    <property type="match status" value="1"/>
</dbReference>
<sequence length="752" mass="78381">MTAGRIVCSDLLQLLARVAVGAPRRVLAGAALLTVVLGLFSSSVAGSLSTGGGFDPESESAKANTLLEQKFGRSQWQLMITVSAPHDVRGGKAREVGKSIVDQLSASPDVATVASPWTLPPQDAARLISRDGSSGLIVASIGGDENTVTARATELARQLATDRDGVTVRAGGVTVFASQIEQQTKHDMLLMESIAIPISFLVLVWVFGGLVAAVLPVAVGVTAIVGSLTALKLIAYATDVSLFALNLCLGLGFALAVDYTLLIVSRYRDELGDGKARDDALATTLVAAGRTVLYSAITVATSLLALVFFPTPMIRSLAYAGIAAVGFAAFAAMVVSPAAIALLGDRINALDVRKLVRRAPSGGCRDEEKNLYRTTRFVMRHPVSVGGTVVVLLLALGAPFLSLKLGSPDDRMLPKSSSARHVGDQLRDDFSSDEASTITVVIPDAAGLPPDALHRYAAQLSGVAGVSAVSAPVGTYMSGMMAGPPAAGSIGADGSVLMTINSTAPALSEQSDGQLEQLRAVAVPAERSVFFTGMAQGNRDNVEAVTKPLPRVLAALSVTVFVLLFLLTGSVVIPIKALALGTLSLTATLGALVWIFQEGNLAALGTTPTGTLSTFLPVPLLCFAFALSMDYEVFLVSRIREYWLKSGRTQADNEASVVLGVTRSGRVVTAAALLMAIPFAAQIGSQVALIRMFGVGLTIALIVDATLIRMALLPAFMQLLGGRNWWAPGPLARLHGRLQRSRISAPPEPSPT</sequence>
<feature type="transmembrane region" description="Helical" evidence="7">
    <location>
        <begin position="31"/>
        <end position="54"/>
    </location>
</feature>
<evidence type="ECO:0000259" key="8">
    <source>
        <dbReference type="PROSITE" id="PS50156"/>
    </source>
</evidence>
<feature type="transmembrane region" description="Helical" evidence="7">
    <location>
        <begin position="616"/>
        <end position="636"/>
    </location>
</feature>
<feature type="transmembrane region" description="Helical" evidence="7">
    <location>
        <begin position="198"/>
        <end position="231"/>
    </location>
</feature>
<evidence type="ECO:0000256" key="4">
    <source>
        <dbReference type="ARBA" id="ARBA00022692"/>
    </source>
</evidence>
<evidence type="ECO:0000256" key="1">
    <source>
        <dbReference type="ARBA" id="ARBA00004651"/>
    </source>
</evidence>
<feature type="transmembrane region" description="Helical" evidence="7">
    <location>
        <begin position="317"/>
        <end position="344"/>
    </location>
</feature>
<dbReference type="SUPFAM" id="SSF82866">
    <property type="entry name" value="Multidrug efflux transporter AcrB transmembrane domain"/>
    <property type="match status" value="2"/>
</dbReference>
<comment type="subcellular location">
    <subcellularLocation>
        <location evidence="1">Cell membrane</location>
        <topology evidence="1">Multi-pass membrane protein</topology>
    </subcellularLocation>
</comment>
<gene>
    <name evidence="9" type="primary">ydgH</name>
    <name evidence="9" type="ORF">NCTC4524_01226</name>
</gene>
<proteinExistence type="inferred from homology"/>
<dbReference type="GO" id="GO:0005886">
    <property type="term" value="C:plasma membrane"/>
    <property type="evidence" value="ECO:0007669"/>
    <property type="project" value="UniProtKB-SubCell"/>
</dbReference>
<comment type="similarity">
    <text evidence="2">Belongs to the resistance-nodulation-cell division (RND) (TC 2.A.6) family. MmpL subfamily.</text>
</comment>
<feature type="transmembrane region" description="Helical" evidence="7">
    <location>
        <begin position="657"/>
        <end position="681"/>
    </location>
</feature>
<dbReference type="AlphaFoldDB" id="A0A378T0B0"/>
<reference evidence="9 10" key="1">
    <citation type="submission" date="2018-06" db="EMBL/GenBank/DDBJ databases">
        <authorList>
            <consortium name="Pathogen Informatics"/>
            <person name="Doyle S."/>
        </authorList>
    </citation>
    <scope>NUCLEOTIDE SEQUENCE [LARGE SCALE GENOMIC DNA]</scope>
    <source>
        <strain evidence="9 10">NCTC4524</strain>
    </source>
</reference>
<dbReference type="InterPro" id="IPR050545">
    <property type="entry name" value="Mycobact_MmpL"/>
</dbReference>
<feature type="transmembrane region" description="Helical" evidence="7">
    <location>
        <begin position="687"/>
        <end position="708"/>
    </location>
</feature>
<evidence type="ECO:0000256" key="5">
    <source>
        <dbReference type="ARBA" id="ARBA00022989"/>
    </source>
</evidence>
<keyword evidence="5 7" id="KW-1133">Transmembrane helix</keyword>
<dbReference type="InterPro" id="IPR000731">
    <property type="entry name" value="SSD"/>
</dbReference>
<name>A0A378T0B0_9MYCO</name>
<dbReference type="Gene3D" id="1.20.1640.10">
    <property type="entry name" value="Multidrug efflux transporter AcrB transmembrane domain"/>
    <property type="match status" value="2"/>
</dbReference>
<feature type="transmembrane region" description="Helical" evidence="7">
    <location>
        <begin position="552"/>
        <end position="573"/>
    </location>
</feature>
<evidence type="ECO:0000313" key="9">
    <source>
        <dbReference type="EMBL" id="STZ53607.1"/>
    </source>
</evidence>
<feature type="transmembrane region" description="Helical" evidence="7">
    <location>
        <begin position="578"/>
        <end position="596"/>
    </location>
</feature>
<evidence type="ECO:0000256" key="6">
    <source>
        <dbReference type="ARBA" id="ARBA00023136"/>
    </source>
</evidence>
<keyword evidence="4 7" id="KW-0812">Transmembrane</keyword>
<dbReference type="PROSITE" id="PS50156">
    <property type="entry name" value="SSD"/>
    <property type="match status" value="1"/>
</dbReference>
<keyword evidence="3" id="KW-1003">Cell membrane</keyword>
<dbReference type="Pfam" id="PF03176">
    <property type="entry name" value="MMPL"/>
    <property type="match status" value="2"/>
</dbReference>
<evidence type="ECO:0000313" key="10">
    <source>
        <dbReference type="Proteomes" id="UP000254945"/>
    </source>
</evidence>
<feature type="transmembrane region" description="Helical" evidence="7">
    <location>
        <begin position="383"/>
        <end position="403"/>
    </location>
</feature>
<organism evidence="9 10">
    <name type="scientific">Mycolicibacterium senegalense</name>
    <dbReference type="NCBI Taxonomy" id="1796"/>
    <lineage>
        <taxon>Bacteria</taxon>
        <taxon>Bacillati</taxon>
        <taxon>Actinomycetota</taxon>
        <taxon>Actinomycetes</taxon>
        <taxon>Mycobacteriales</taxon>
        <taxon>Mycobacteriaceae</taxon>
        <taxon>Mycolicibacterium</taxon>
    </lineage>
</organism>
<dbReference type="Proteomes" id="UP000254945">
    <property type="component" value="Unassembled WGS sequence"/>
</dbReference>